<feature type="non-terminal residue" evidence="1">
    <location>
        <position position="464"/>
    </location>
</feature>
<protein>
    <recommendedName>
        <fullName evidence="3">IgGFc-binding protein N-terminal domain-containing protein</fullName>
    </recommendedName>
</protein>
<evidence type="ECO:0008006" key="3">
    <source>
        <dbReference type="Google" id="ProtNLM"/>
    </source>
</evidence>
<keyword evidence="2" id="KW-1185">Reference proteome</keyword>
<sequence length="464" mass="51800">VKLDVITGWVLGLGPCGVNCSRASITKDTTSTREEVAQKQGDSFFFGNWTVEIKGSHVIQISQEVYKNMKERVLVVSEKARWEQDWMIVHYPINPGAPTLHIGFEGHSWTNLSLQGENRAWHLQVKATSAIRSDTGMPNNSPQAFNKPFYRLLLDKDNYIRIATIDPDGDLITCARAEYVEAGTVSLHPLPHIIVTEDCIITIPSNRTLGYHNGSIGAVGITVRDHNLYSDMFGGRLQPLSAIGVQFIVQFLDNISEPTFIFPTPEGNYRFIIYSGTTWKIDVYAEPISPALIDHFSCLGRQHEDVKIINVMSAFVPNHINVKMATITWTPHDTDVGKHIVCVGVEDSFGMDSSEQRCYLLDVKSSLEVNQPMTNPTSKPYFINIPQKDVLRCDANVTCIFPIYAKTPIPGAKIISIWLGKYYVDWAKNDSEIINSGNGVFKIDISIRHLAGGTTNLCFYAQDS</sequence>
<proteinExistence type="predicted"/>
<dbReference type="EMBL" id="JBJQND010000006">
    <property type="protein sequence ID" value="KAL3873714.1"/>
    <property type="molecule type" value="Genomic_DNA"/>
</dbReference>
<name>A0ABD3WIC1_SINWO</name>
<comment type="caution">
    <text evidence="1">The sequence shown here is derived from an EMBL/GenBank/DDBJ whole genome shotgun (WGS) entry which is preliminary data.</text>
</comment>
<reference evidence="1 2" key="1">
    <citation type="submission" date="2024-11" db="EMBL/GenBank/DDBJ databases">
        <title>Chromosome-level genome assembly of the freshwater bivalve Anodonta woodiana.</title>
        <authorList>
            <person name="Chen X."/>
        </authorList>
    </citation>
    <scope>NUCLEOTIDE SEQUENCE [LARGE SCALE GENOMIC DNA]</scope>
    <source>
        <strain evidence="1">MN2024</strain>
        <tissue evidence="1">Gills</tissue>
    </source>
</reference>
<dbReference type="AlphaFoldDB" id="A0ABD3WIC1"/>
<evidence type="ECO:0000313" key="2">
    <source>
        <dbReference type="Proteomes" id="UP001634394"/>
    </source>
</evidence>
<evidence type="ECO:0000313" key="1">
    <source>
        <dbReference type="EMBL" id="KAL3873714.1"/>
    </source>
</evidence>
<feature type="non-terminal residue" evidence="1">
    <location>
        <position position="1"/>
    </location>
</feature>
<organism evidence="1 2">
    <name type="scientific">Sinanodonta woodiana</name>
    <name type="common">Chinese pond mussel</name>
    <name type="synonym">Anodonta woodiana</name>
    <dbReference type="NCBI Taxonomy" id="1069815"/>
    <lineage>
        <taxon>Eukaryota</taxon>
        <taxon>Metazoa</taxon>
        <taxon>Spiralia</taxon>
        <taxon>Lophotrochozoa</taxon>
        <taxon>Mollusca</taxon>
        <taxon>Bivalvia</taxon>
        <taxon>Autobranchia</taxon>
        <taxon>Heteroconchia</taxon>
        <taxon>Palaeoheterodonta</taxon>
        <taxon>Unionida</taxon>
        <taxon>Unionoidea</taxon>
        <taxon>Unionidae</taxon>
        <taxon>Unioninae</taxon>
        <taxon>Sinanodonta</taxon>
    </lineage>
</organism>
<dbReference type="Proteomes" id="UP001634394">
    <property type="component" value="Unassembled WGS sequence"/>
</dbReference>
<accession>A0ABD3WIC1</accession>
<gene>
    <name evidence="1" type="ORF">ACJMK2_036804</name>
</gene>